<gene>
    <name evidence="2" type="ORF">B0I31_109328</name>
</gene>
<dbReference type="Pfam" id="PF20611">
    <property type="entry name" value="DUF6801"/>
    <property type="match status" value="1"/>
</dbReference>
<dbReference type="InterPro" id="IPR046542">
    <property type="entry name" value="DUF6801"/>
</dbReference>
<name>A0A2P8I511_SACCR</name>
<dbReference type="EMBL" id="PYAX01000009">
    <property type="protein sequence ID" value="PSL53538.1"/>
    <property type="molecule type" value="Genomic_DNA"/>
</dbReference>
<accession>A0A2P8I511</accession>
<dbReference type="RefSeq" id="WP_106618221.1">
    <property type="nucleotide sequence ID" value="NZ_PYAX01000009.1"/>
</dbReference>
<sequence>MLKLTGRRAVGALAVAIAVIGSVAFAGAGTGMAATKSLTLAYSCPFPLIGTQDMTVRITVADLADSAVVGRPVPPTRVTAIATVPSSATLGLRLVGATTVEGTAVASTAVDNAGAVQNVVANLVVAKTNIPASGSFNTIATGGTAPVTFTRAGTTTVNVGAFSTTLTPRRPDGSLTGLGTFTSACTLKANQNTLLHTFTVSAA</sequence>
<protein>
    <recommendedName>
        <fullName evidence="1">DUF6801 domain-containing protein</fullName>
    </recommendedName>
</protein>
<dbReference type="OrthoDB" id="4863392at2"/>
<keyword evidence="3" id="KW-1185">Reference proteome</keyword>
<proteinExistence type="predicted"/>
<reference evidence="2 3" key="1">
    <citation type="submission" date="2018-03" db="EMBL/GenBank/DDBJ databases">
        <title>Genomic Encyclopedia of Type Strains, Phase III (KMG-III): the genomes of soil and plant-associated and newly described type strains.</title>
        <authorList>
            <person name="Whitman W."/>
        </authorList>
    </citation>
    <scope>NUCLEOTIDE SEQUENCE [LARGE SCALE GENOMIC DNA]</scope>
    <source>
        <strain evidence="2 3">CGMCC 4.7097</strain>
    </source>
</reference>
<evidence type="ECO:0000259" key="1">
    <source>
        <dbReference type="Pfam" id="PF20611"/>
    </source>
</evidence>
<evidence type="ECO:0000313" key="2">
    <source>
        <dbReference type="EMBL" id="PSL53538.1"/>
    </source>
</evidence>
<feature type="domain" description="DUF6801" evidence="1">
    <location>
        <begin position="42"/>
        <end position="195"/>
    </location>
</feature>
<evidence type="ECO:0000313" key="3">
    <source>
        <dbReference type="Proteomes" id="UP000241118"/>
    </source>
</evidence>
<dbReference type="AlphaFoldDB" id="A0A2P8I511"/>
<organism evidence="2 3">
    <name type="scientific">Saccharothrix carnea</name>
    <dbReference type="NCBI Taxonomy" id="1280637"/>
    <lineage>
        <taxon>Bacteria</taxon>
        <taxon>Bacillati</taxon>
        <taxon>Actinomycetota</taxon>
        <taxon>Actinomycetes</taxon>
        <taxon>Pseudonocardiales</taxon>
        <taxon>Pseudonocardiaceae</taxon>
        <taxon>Saccharothrix</taxon>
    </lineage>
</organism>
<dbReference type="Proteomes" id="UP000241118">
    <property type="component" value="Unassembled WGS sequence"/>
</dbReference>
<comment type="caution">
    <text evidence="2">The sequence shown here is derived from an EMBL/GenBank/DDBJ whole genome shotgun (WGS) entry which is preliminary data.</text>
</comment>